<dbReference type="VEuPathDB" id="VectorBase:BGLB024026"/>
<dbReference type="PANTHER" id="PTHR22625:SF44">
    <property type="entry name" value="PLEXIN-B"/>
    <property type="match status" value="1"/>
</dbReference>
<organism evidence="3 4">
    <name type="scientific">Biomphalaria glabrata</name>
    <name type="common">Bloodfluke planorb</name>
    <name type="synonym">Freshwater snail</name>
    <dbReference type="NCBI Taxonomy" id="6526"/>
    <lineage>
        <taxon>Eukaryota</taxon>
        <taxon>Metazoa</taxon>
        <taxon>Spiralia</taxon>
        <taxon>Lophotrochozoa</taxon>
        <taxon>Mollusca</taxon>
        <taxon>Gastropoda</taxon>
        <taxon>Heterobranchia</taxon>
        <taxon>Euthyneura</taxon>
        <taxon>Panpulmonata</taxon>
        <taxon>Hygrophila</taxon>
        <taxon>Lymnaeoidea</taxon>
        <taxon>Planorbidae</taxon>
        <taxon>Biomphalaria</taxon>
    </lineage>
</organism>
<dbReference type="InterPro" id="IPR036352">
    <property type="entry name" value="Semap_dom_sf"/>
</dbReference>
<dbReference type="GO" id="GO:0008045">
    <property type="term" value="P:motor neuron axon guidance"/>
    <property type="evidence" value="ECO:0007669"/>
    <property type="project" value="TreeGrafter"/>
</dbReference>
<protein>
    <recommendedName>
        <fullName evidence="2">Sema domain-containing protein</fullName>
    </recommendedName>
</protein>
<dbReference type="PANTHER" id="PTHR22625">
    <property type="entry name" value="PLEXIN"/>
    <property type="match status" value="1"/>
</dbReference>
<dbReference type="GO" id="GO:0005886">
    <property type="term" value="C:plasma membrane"/>
    <property type="evidence" value="ECO:0007669"/>
    <property type="project" value="TreeGrafter"/>
</dbReference>
<gene>
    <name evidence="3" type="primary">106072577</name>
</gene>
<evidence type="ECO:0000313" key="4">
    <source>
        <dbReference type="Proteomes" id="UP000076420"/>
    </source>
</evidence>
<dbReference type="VEuPathDB" id="VectorBase:BGLAX_036911"/>
<dbReference type="STRING" id="6526.A0A2C9KVT7"/>
<dbReference type="Pfam" id="PF01403">
    <property type="entry name" value="Sema"/>
    <property type="match status" value="1"/>
</dbReference>
<dbReference type="InterPro" id="IPR031148">
    <property type="entry name" value="Plexin"/>
</dbReference>
<name>A0A2C9KVT7_BIOGL</name>
<proteinExistence type="predicted"/>
<reference evidence="3" key="1">
    <citation type="submission" date="2020-05" db="UniProtKB">
        <authorList>
            <consortium name="EnsemblMetazoa"/>
        </authorList>
    </citation>
    <scope>IDENTIFICATION</scope>
    <source>
        <strain evidence="3">BB02</strain>
    </source>
</reference>
<evidence type="ECO:0000256" key="1">
    <source>
        <dbReference type="PROSITE-ProRule" id="PRU00352"/>
    </source>
</evidence>
<dbReference type="EnsemblMetazoa" id="BGLB024026-RA">
    <property type="protein sequence ID" value="BGLB024026-PA"/>
    <property type="gene ID" value="BGLB024026"/>
</dbReference>
<dbReference type="GO" id="GO:0007162">
    <property type="term" value="P:negative regulation of cell adhesion"/>
    <property type="evidence" value="ECO:0007669"/>
    <property type="project" value="TreeGrafter"/>
</dbReference>
<dbReference type="GO" id="GO:0017154">
    <property type="term" value="F:semaphorin receptor activity"/>
    <property type="evidence" value="ECO:0007669"/>
    <property type="project" value="InterPro"/>
</dbReference>
<dbReference type="Proteomes" id="UP000076420">
    <property type="component" value="Unassembled WGS sequence"/>
</dbReference>
<dbReference type="AlphaFoldDB" id="A0A2C9KVT7"/>
<dbReference type="Gene3D" id="2.130.10.10">
    <property type="entry name" value="YVTN repeat-like/Quinoprotein amine dehydrogenase"/>
    <property type="match status" value="1"/>
</dbReference>
<dbReference type="GO" id="GO:0030334">
    <property type="term" value="P:regulation of cell migration"/>
    <property type="evidence" value="ECO:0007669"/>
    <property type="project" value="TreeGrafter"/>
</dbReference>
<sequence length="167" mass="18795">MTTFVIQGAEGWGFVPPRVAGEAYTCRVADCHLLLYLYRLVLSLQSGLVINNVEDDQQYLCNTNKLDSFSNIVGISPVIRHPVLIYENLRLTSLTATVVNQFTVAFVGTETGRLKKILLTPGGRAHEYSELVIFDGHRILPDMVFDTERRHIYIMTDTNVSNFIVMA</sequence>
<evidence type="ECO:0000313" key="3">
    <source>
        <dbReference type="EnsemblMetazoa" id="BGLB024026-PA"/>
    </source>
</evidence>
<dbReference type="GO" id="GO:0002116">
    <property type="term" value="C:semaphorin receptor complex"/>
    <property type="evidence" value="ECO:0007669"/>
    <property type="project" value="TreeGrafter"/>
</dbReference>
<dbReference type="GO" id="GO:0097374">
    <property type="term" value="P:sensory neuron axon guidance"/>
    <property type="evidence" value="ECO:0007669"/>
    <property type="project" value="TreeGrafter"/>
</dbReference>
<dbReference type="SUPFAM" id="SSF101912">
    <property type="entry name" value="Sema domain"/>
    <property type="match status" value="1"/>
</dbReference>
<dbReference type="InterPro" id="IPR015943">
    <property type="entry name" value="WD40/YVTN_repeat-like_dom_sf"/>
</dbReference>
<accession>A0A2C9KVT7</accession>
<dbReference type="GO" id="GO:0008360">
    <property type="term" value="P:regulation of cell shape"/>
    <property type="evidence" value="ECO:0007669"/>
    <property type="project" value="TreeGrafter"/>
</dbReference>
<dbReference type="GO" id="GO:0050772">
    <property type="term" value="P:positive regulation of axonogenesis"/>
    <property type="evidence" value="ECO:0007669"/>
    <property type="project" value="TreeGrafter"/>
</dbReference>
<dbReference type="PROSITE" id="PS51004">
    <property type="entry name" value="SEMA"/>
    <property type="match status" value="1"/>
</dbReference>
<comment type="caution">
    <text evidence="1">Lacks conserved residue(s) required for the propagation of feature annotation.</text>
</comment>
<dbReference type="InterPro" id="IPR001627">
    <property type="entry name" value="Semap_dom"/>
</dbReference>
<evidence type="ECO:0000259" key="2">
    <source>
        <dbReference type="PROSITE" id="PS51004"/>
    </source>
</evidence>
<feature type="domain" description="Sema" evidence="2">
    <location>
        <begin position="1"/>
        <end position="165"/>
    </location>
</feature>
<dbReference type="KEGG" id="bgt:106072577"/>